<organism evidence="4 5">
    <name type="scientific">Amedibacterium intestinale</name>
    <dbReference type="NCBI Taxonomy" id="2583452"/>
    <lineage>
        <taxon>Bacteria</taxon>
        <taxon>Bacillati</taxon>
        <taxon>Bacillota</taxon>
        <taxon>Erysipelotrichia</taxon>
        <taxon>Erysipelotrichales</taxon>
        <taxon>Erysipelotrichaceae</taxon>
        <taxon>Amedibacterium</taxon>
    </lineage>
</organism>
<dbReference type="InterPro" id="IPR000825">
    <property type="entry name" value="SUF_FeS_clus_asmbl_SufBD_core"/>
</dbReference>
<dbReference type="PANTHER" id="PTHR30508:SF1">
    <property type="entry name" value="UPF0051 PROTEIN ABCI8, CHLOROPLASTIC-RELATED"/>
    <property type="match status" value="1"/>
</dbReference>
<name>A0A6N4TG05_9FIRM</name>
<proteinExistence type="inferred from homology"/>
<evidence type="ECO:0000259" key="2">
    <source>
        <dbReference type="Pfam" id="PF01458"/>
    </source>
</evidence>
<evidence type="ECO:0000259" key="3">
    <source>
        <dbReference type="Pfam" id="PF19295"/>
    </source>
</evidence>
<dbReference type="Proteomes" id="UP000464754">
    <property type="component" value="Chromosome"/>
</dbReference>
<dbReference type="Pfam" id="PF19295">
    <property type="entry name" value="SufBD_N"/>
    <property type="match status" value="1"/>
</dbReference>
<feature type="domain" description="SUF system FeS cluster assembly SufBD core" evidence="2">
    <location>
        <begin position="202"/>
        <end position="436"/>
    </location>
</feature>
<evidence type="ECO:0000313" key="5">
    <source>
        <dbReference type="Proteomes" id="UP000464754"/>
    </source>
</evidence>
<dbReference type="Pfam" id="PF01458">
    <property type="entry name" value="SUFBD_core"/>
    <property type="match status" value="1"/>
</dbReference>
<dbReference type="PANTHER" id="PTHR30508">
    <property type="entry name" value="FES CLUSTER ASSEMBLY PROTEIN SUF"/>
    <property type="match status" value="1"/>
</dbReference>
<dbReference type="InterPro" id="IPR037284">
    <property type="entry name" value="SUF_FeS_clus_asmbl_SufBD_sf"/>
</dbReference>
<dbReference type="InterPro" id="IPR045595">
    <property type="entry name" value="SufBD_N"/>
</dbReference>
<sequence length="465" mass="53021">MDKDFLNQEDYKYGFHDEDTSLYKTEKGLTRETVMEISRIKKEPQWMLEYRLKAFEQFEKMEIQNWGPDIHDINFDDYTYYVKPSDKTEKSWDDVPETIKETFDKLGIPEAERDFLAGVTTQYDSEAVYHNMLEEVEEKGVIFLDTDSALKKCPNLVKKYFGTIVPYSDNKFAALNSCVWSGGSFIYVPKGVKLEKPLQSYFRINTERSGQFERTLIIVDEGADVHYVEGCTAPTYSKDSLHAAVVEIFVHKNARCRYSTVQNWSDNIVNLVTKRAKVFENGSMEWIDGNIGSGVNMKYPACILAEPYAKGTCISIAVASRNQVQDAGAKMIHLAEHTYSNIISKSVSRTGGEVNYRGLVYHGPNAEYSKSKVECDTLILDKQSRSDTIPTNISKNMTSQIEHEATVSNISEEQLFYLMSRGLSRSQATEMIVMGFLEPFTRELPMEYAVELNQLLKLDMSDSIG</sequence>
<reference evidence="5" key="1">
    <citation type="submission" date="2019-05" db="EMBL/GenBank/DDBJ databases">
        <title>Complete genome sequencing of Absiella argi strain JCM 30884.</title>
        <authorList>
            <person name="Sakamoto M."/>
            <person name="Murakami T."/>
            <person name="Mori H."/>
        </authorList>
    </citation>
    <scope>NUCLEOTIDE SEQUENCE [LARGE SCALE GENOMIC DNA]</scope>
    <source>
        <strain evidence="5">JCM 30884</strain>
    </source>
</reference>
<dbReference type="KEGG" id="aarg:Aargi30884_08130"/>
<comment type="similarity">
    <text evidence="1">Belongs to the iron-sulfur cluster assembly SufBD family.</text>
</comment>
<evidence type="ECO:0000256" key="1">
    <source>
        <dbReference type="ARBA" id="ARBA00043967"/>
    </source>
</evidence>
<dbReference type="RefSeq" id="WP_118277527.1">
    <property type="nucleotide sequence ID" value="NZ_AP019695.1"/>
</dbReference>
<feature type="domain" description="SUF system FeS cluster assembly SufBD N-terminal" evidence="3">
    <location>
        <begin position="44"/>
        <end position="199"/>
    </location>
</feature>
<dbReference type="SUPFAM" id="SSF101960">
    <property type="entry name" value="Stabilizer of iron transporter SufD"/>
    <property type="match status" value="1"/>
</dbReference>
<dbReference type="InterPro" id="IPR010231">
    <property type="entry name" value="SUF_FeS_clus_asmbl_SufB"/>
</dbReference>
<dbReference type="InterPro" id="IPR055346">
    <property type="entry name" value="Fe-S_cluster_assembly_SufBD"/>
</dbReference>
<protein>
    <submittedName>
        <fullName evidence="4">UPF0051 protein</fullName>
    </submittedName>
</protein>
<evidence type="ECO:0000313" key="4">
    <source>
        <dbReference type="EMBL" id="BBK21910.1"/>
    </source>
</evidence>
<dbReference type="NCBIfam" id="TIGR01980">
    <property type="entry name" value="sufB"/>
    <property type="match status" value="1"/>
</dbReference>
<dbReference type="GO" id="GO:0016226">
    <property type="term" value="P:iron-sulfur cluster assembly"/>
    <property type="evidence" value="ECO:0007669"/>
    <property type="project" value="InterPro"/>
</dbReference>
<accession>A0A6N4TG05</accession>
<keyword evidence="5" id="KW-1185">Reference proteome</keyword>
<dbReference type="AlphaFoldDB" id="A0A6N4TG05"/>
<dbReference type="EMBL" id="AP019695">
    <property type="protein sequence ID" value="BBK21910.1"/>
    <property type="molecule type" value="Genomic_DNA"/>
</dbReference>
<gene>
    <name evidence="4" type="ORF">Aargi30884_08130</name>
</gene>